<organism evidence="2 3">
    <name type="scientific">Astrephomene gubernaculifera</name>
    <dbReference type="NCBI Taxonomy" id="47775"/>
    <lineage>
        <taxon>Eukaryota</taxon>
        <taxon>Viridiplantae</taxon>
        <taxon>Chlorophyta</taxon>
        <taxon>core chlorophytes</taxon>
        <taxon>Chlorophyceae</taxon>
        <taxon>CS clade</taxon>
        <taxon>Chlamydomonadales</taxon>
        <taxon>Astrephomenaceae</taxon>
        <taxon>Astrephomene</taxon>
    </lineage>
</organism>
<name>A0AAD3DLU9_9CHLO</name>
<feature type="region of interest" description="Disordered" evidence="1">
    <location>
        <begin position="41"/>
        <end position="72"/>
    </location>
</feature>
<protein>
    <submittedName>
        <fullName evidence="2">Uncharacterized protein</fullName>
    </submittedName>
</protein>
<evidence type="ECO:0000313" key="2">
    <source>
        <dbReference type="EMBL" id="GFR42968.1"/>
    </source>
</evidence>
<gene>
    <name evidence="2" type="ORF">Agub_g3966</name>
</gene>
<accession>A0AAD3DLU9</accession>
<reference evidence="2 3" key="1">
    <citation type="journal article" date="2021" name="Sci. Rep.">
        <title>Genome sequencing of the multicellular alga Astrephomene provides insights into convergent evolution of germ-soma differentiation.</title>
        <authorList>
            <person name="Yamashita S."/>
            <person name="Yamamoto K."/>
            <person name="Matsuzaki R."/>
            <person name="Suzuki S."/>
            <person name="Yamaguchi H."/>
            <person name="Hirooka S."/>
            <person name="Minakuchi Y."/>
            <person name="Miyagishima S."/>
            <person name="Kawachi M."/>
            <person name="Toyoda A."/>
            <person name="Nozaki H."/>
        </authorList>
    </citation>
    <scope>NUCLEOTIDE SEQUENCE [LARGE SCALE GENOMIC DNA]</scope>
    <source>
        <strain evidence="2 3">NIES-4017</strain>
    </source>
</reference>
<dbReference type="Proteomes" id="UP001054857">
    <property type="component" value="Unassembled WGS sequence"/>
</dbReference>
<feature type="region of interest" description="Disordered" evidence="1">
    <location>
        <begin position="1"/>
        <end position="29"/>
    </location>
</feature>
<sequence>MPRTKAAPSRRADVEQASAGQGGVKLNSAVDLDQEYLTPKLDCLDEVEPQSPRPTKRRRKSLPQKQSESDVQVAISEEQEVLGFLELTDAVGIAAQPQRISAAVVRVSSADSEGSLALLSLELRSTDGTPASEELVGPFGRLRFDPAILAILLP</sequence>
<proteinExistence type="predicted"/>
<evidence type="ECO:0000313" key="3">
    <source>
        <dbReference type="Proteomes" id="UP001054857"/>
    </source>
</evidence>
<comment type="caution">
    <text evidence="2">The sequence shown here is derived from an EMBL/GenBank/DDBJ whole genome shotgun (WGS) entry which is preliminary data.</text>
</comment>
<dbReference type="EMBL" id="BMAR01000004">
    <property type="protein sequence ID" value="GFR42968.1"/>
    <property type="molecule type" value="Genomic_DNA"/>
</dbReference>
<keyword evidence="3" id="KW-1185">Reference proteome</keyword>
<dbReference type="AlphaFoldDB" id="A0AAD3DLU9"/>
<evidence type="ECO:0000256" key="1">
    <source>
        <dbReference type="SAM" id="MobiDB-lite"/>
    </source>
</evidence>